<protein>
    <recommendedName>
        <fullName evidence="3">Lipoprotein</fullName>
    </recommendedName>
</protein>
<gene>
    <name evidence="1" type="ORF">CPT_Privateer_107</name>
</gene>
<name>A0A6G8R3W9_9CAUD</name>
<dbReference type="PROSITE" id="PS51257">
    <property type="entry name" value="PROKAR_LIPOPROTEIN"/>
    <property type="match status" value="1"/>
</dbReference>
<dbReference type="Proteomes" id="UP000500956">
    <property type="component" value="Segment"/>
</dbReference>
<evidence type="ECO:0000313" key="1">
    <source>
        <dbReference type="EMBL" id="QIN94900.1"/>
    </source>
</evidence>
<organism evidence="1 2">
    <name type="scientific">Proteus phage Privateer</name>
    <dbReference type="NCBI Taxonomy" id="2712958"/>
    <lineage>
        <taxon>Viruses</taxon>
        <taxon>Duplodnaviria</taxon>
        <taxon>Heunggongvirae</taxon>
        <taxon>Uroviricota</taxon>
        <taxon>Caudoviricetes</taxon>
        <taxon>Grimontviridae</taxon>
        <taxon>Privateervirus</taxon>
        <taxon>Privateervirus privateer</taxon>
    </lineage>
</organism>
<evidence type="ECO:0008006" key="3">
    <source>
        <dbReference type="Google" id="ProtNLM"/>
    </source>
</evidence>
<proteinExistence type="predicted"/>
<reference evidence="1 2" key="1">
    <citation type="submission" date="2020-02" db="EMBL/GenBank/DDBJ databases">
        <title>Characterization of Proteus podophage Privateer.</title>
        <authorList>
            <person name="Corban J."/>
            <person name="Ramsey J."/>
        </authorList>
    </citation>
    <scope>NUCLEOTIDE SEQUENCE [LARGE SCALE GENOMIC DNA]</scope>
</reference>
<evidence type="ECO:0000313" key="2">
    <source>
        <dbReference type="Proteomes" id="UP000500956"/>
    </source>
</evidence>
<accession>A0A6G8R3W9</accession>
<keyword evidence="2" id="KW-1185">Reference proteome</keyword>
<dbReference type="EMBL" id="MT028297">
    <property type="protein sequence ID" value="QIN94900.1"/>
    <property type="molecule type" value="Genomic_DNA"/>
</dbReference>
<sequence>MKKLLLLLTMALCGCNSFSNLDNSRKVDCDGQFIVYDYPYTGKPKYVYVKFDKIRETSYKTTYRYAHNDMNLKIVGGWINSDNIIELECHE</sequence>